<feature type="region of interest" description="Disordered" evidence="1">
    <location>
        <begin position="259"/>
        <end position="321"/>
    </location>
</feature>
<keyword evidence="4" id="KW-1185">Reference proteome</keyword>
<dbReference type="STRING" id="334819.W7N382"/>
<evidence type="ECO:0000259" key="2">
    <source>
        <dbReference type="Pfam" id="PF20150"/>
    </source>
</evidence>
<dbReference type="Proteomes" id="UP000009096">
    <property type="component" value="Chromosome 11"/>
</dbReference>
<dbReference type="GeneID" id="30070239"/>
<dbReference type="InterPro" id="IPR045518">
    <property type="entry name" value="2EXR"/>
</dbReference>
<dbReference type="KEGG" id="fvr:FVEG_12833"/>
<feature type="domain" description="2EXR" evidence="2">
    <location>
        <begin position="19"/>
        <end position="110"/>
    </location>
</feature>
<feature type="compositionally biased region" description="Basic and acidic residues" evidence="1">
    <location>
        <begin position="310"/>
        <end position="321"/>
    </location>
</feature>
<feature type="compositionally biased region" description="Basic and acidic residues" evidence="1">
    <location>
        <begin position="267"/>
        <end position="284"/>
    </location>
</feature>
<dbReference type="RefSeq" id="XP_018760876.1">
    <property type="nucleotide sequence ID" value="XM_018902208.1"/>
</dbReference>
<organism evidence="3 4">
    <name type="scientific">Gibberella moniliformis (strain M3125 / FGSC 7600)</name>
    <name type="common">Maize ear and stalk rot fungus</name>
    <name type="synonym">Fusarium verticillioides</name>
    <dbReference type="NCBI Taxonomy" id="334819"/>
    <lineage>
        <taxon>Eukaryota</taxon>
        <taxon>Fungi</taxon>
        <taxon>Dikarya</taxon>
        <taxon>Ascomycota</taxon>
        <taxon>Pezizomycotina</taxon>
        <taxon>Sordariomycetes</taxon>
        <taxon>Hypocreomycetidae</taxon>
        <taxon>Hypocreales</taxon>
        <taxon>Nectriaceae</taxon>
        <taxon>Fusarium</taxon>
        <taxon>Fusarium fujikuroi species complex</taxon>
    </lineage>
</organism>
<dbReference type="EMBL" id="DS022262">
    <property type="protein sequence ID" value="EWG54685.1"/>
    <property type="molecule type" value="Genomic_DNA"/>
</dbReference>
<evidence type="ECO:0000313" key="4">
    <source>
        <dbReference type="Proteomes" id="UP000009096"/>
    </source>
</evidence>
<accession>W7N382</accession>
<name>W7N382_GIBM7</name>
<reference evidence="3 4" key="1">
    <citation type="journal article" date="2010" name="Nature">
        <title>Comparative genomics reveals mobile pathogenicity chromosomes in Fusarium.</title>
        <authorList>
            <person name="Ma L.J."/>
            <person name="van der Does H.C."/>
            <person name="Borkovich K.A."/>
            <person name="Coleman J.J."/>
            <person name="Daboussi M.J."/>
            <person name="Di Pietro A."/>
            <person name="Dufresne M."/>
            <person name="Freitag M."/>
            <person name="Grabherr M."/>
            <person name="Henrissat B."/>
            <person name="Houterman P.M."/>
            <person name="Kang S."/>
            <person name="Shim W.B."/>
            <person name="Woloshuk C."/>
            <person name="Xie X."/>
            <person name="Xu J.R."/>
            <person name="Antoniw J."/>
            <person name="Baker S.E."/>
            <person name="Bluhm B.H."/>
            <person name="Breakspear A."/>
            <person name="Brown D.W."/>
            <person name="Butchko R.A."/>
            <person name="Chapman S."/>
            <person name="Coulson R."/>
            <person name="Coutinho P.M."/>
            <person name="Danchin E.G."/>
            <person name="Diener A."/>
            <person name="Gale L.R."/>
            <person name="Gardiner D.M."/>
            <person name="Goff S."/>
            <person name="Hammond-Kosack K.E."/>
            <person name="Hilburn K."/>
            <person name="Hua-Van A."/>
            <person name="Jonkers W."/>
            <person name="Kazan K."/>
            <person name="Kodira C.D."/>
            <person name="Koehrsen M."/>
            <person name="Kumar L."/>
            <person name="Lee Y.H."/>
            <person name="Li L."/>
            <person name="Manners J.M."/>
            <person name="Miranda-Saavedra D."/>
            <person name="Mukherjee M."/>
            <person name="Park G."/>
            <person name="Park J."/>
            <person name="Park S.Y."/>
            <person name="Proctor R.H."/>
            <person name="Regev A."/>
            <person name="Ruiz-Roldan M.C."/>
            <person name="Sain D."/>
            <person name="Sakthikumar S."/>
            <person name="Sykes S."/>
            <person name="Schwartz D.C."/>
            <person name="Turgeon B.G."/>
            <person name="Wapinski I."/>
            <person name="Yoder O."/>
            <person name="Young S."/>
            <person name="Zeng Q."/>
            <person name="Zhou S."/>
            <person name="Galagan J."/>
            <person name="Cuomo C.A."/>
            <person name="Kistler H.C."/>
            <person name="Rep M."/>
        </authorList>
    </citation>
    <scope>NUCLEOTIDE SEQUENCE [LARGE SCALE GENOMIC DNA]</scope>
    <source>
        <strain evidence="4">M3125 / FGSC 7600</strain>
    </source>
</reference>
<evidence type="ECO:0000313" key="3">
    <source>
        <dbReference type="EMBL" id="EWG54685.1"/>
    </source>
</evidence>
<evidence type="ECO:0000256" key="1">
    <source>
        <dbReference type="SAM" id="MobiDB-lite"/>
    </source>
</evidence>
<dbReference type="EMBL" id="CM000588">
    <property type="protein sequence ID" value="EWG54685.1"/>
    <property type="molecule type" value="Genomic_DNA"/>
</dbReference>
<dbReference type="Pfam" id="PF20150">
    <property type="entry name" value="2EXR"/>
    <property type="match status" value="1"/>
</dbReference>
<dbReference type="OrthoDB" id="3473305at2759"/>
<dbReference type="PANTHER" id="PTHR35910">
    <property type="entry name" value="2EXR DOMAIN-CONTAINING PROTEIN"/>
    <property type="match status" value="1"/>
</dbReference>
<dbReference type="PANTHER" id="PTHR35910:SF1">
    <property type="entry name" value="2EXR DOMAIN-CONTAINING PROTEIN"/>
    <property type="match status" value="1"/>
</dbReference>
<dbReference type="VEuPathDB" id="FungiDB:FVEG_12833"/>
<dbReference type="AlphaFoldDB" id="W7N382"/>
<proteinExistence type="predicted"/>
<gene>
    <name evidence="3" type="ORF">FVEG_12833</name>
</gene>
<protein>
    <recommendedName>
        <fullName evidence="2">2EXR domain-containing protein</fullName>
    </recommendedName>
</protein>
<sequence>MLQAFTPPPTPPPTSQPTFTCFKKMPPELRRKVWDLTLPGPQVYYLKHSRTQNDQWLQIEAPPLPVALMVSRESRNQARLRLKRYTISTNPLEPFDIQPYGYFTPRTDVLHLPFWESQPTLGRFPFEKLSFRLDVTKSGLDVTIIVPSLPEHLKFAEKFPDIFMVMQDEMEGIKRHKSCNPLIPVGMPVIHRHWNNSFLQTLLDDSSFHQSIESWSPAISCMLSETREGHPTATITAMPLACTCPGVADRMAAKVNLANREHQRKTRKEEQKAQRAKAVQERQEAAALKRKLARQKREEAAKANGVKARLRSETRKALSRQ</sequence>